<dbReference type="GO" id="GO:0005737">
    <property type="term" value="C:cytoplasm"/>
    <property type="evidence" value="ECO:0007669"/>
    <property type="project" value="TreeGrafter"/>
</dbReference>
<dbReference type="Proteomes" id="UP000326458">
    <property type="component" value="Unassembled WGS sequence"/>
</dbReference>
<protein>
    <submittedName>
        <fullName evidence="1">Uncharacterized protein</fullName>
    </submittedName>
</protein>
<gene>
    <name evidence="1" type="ORF">FD754_016957</name>
</gene>
<proteinExistence type="predicted"/>
<dbReference type="PANTHER" id="PTHR32194:SF14">
    <property type="entry name" value="PROTEASOME SUBUNIT BETA"/>
    <property type="match status" value="1"/>
</dbReference>
<sequence>MVATLAAARGGVPAPVWEPEAIASDWENQEVSTGIPIMAMQFDGDMILEAMTDKLTPVHGGIFCCHSGSAADTQAEADAVTYQLGLHKDLMAGIIIEGWDSQEGGQAFTTGDSGSSYIYGYVEATYQEGMTKKECLQSTDSSSSSMICLAAIAQSGVEWQVLGDEIVQFTIATLSPL</sequence>
<comment type="caution">
    <text evidence="1">The sequence shown here is derived from an EMBL/GenBank/DDBJ whole genome shotgun (WGS) entry which is preliminary data.</text>
</comment>
<dbReference type="InterPro" id="IPR029055">
    <property type="entry name" value="Ntn_hydrolases_N"/>
</dbReference>
<evidence type="ECO:0000313" key="2">
    <source>
        <dbReference type="Proteomes" id="UP000326458"/>
    </source>
</evidence>
<dbReference type="GO" id="GO:0051603">
    <property type="term" value="P:proteolysis involved in protein catabolic process"/>
    <property type="evidence" value="ECO:0007669"/>
    <property type="project" value="TreeGrafter"/>
</dbReference>
<reference evidence="1 2" key="1">
    <citation type="submission" date="2019-06" db="EMBL/GenBank/DDBJ databases">
        <title>Discovery of a novel chromosome fission-fusion reversal in muntjac.</title>
        <authorList>
            <person name="Mudd A.B."/>
            <person name="Bredeson J.V."/>
            <person name="Baum R."/>
            <person name="Hockemeyer D."/>
            <person name="Rokhsar D.S."/>
        </authorList>
    </citation>
    <scope>NUCLEOTIDE SEQUENCE [LARGE SCALE GENOMIC DNA]</scope>
    <source>
        <strain evidence="1">UTSW_UCB_Mm</strain>
        <tissue evidence="1">Fibroblast cell line</tissue>
    </source>
</reference>
<organism evidence="1 2">
    <name type="scientific">Muntiacus muntjak</name>
    <name type="common">Barking deer</name>
    <name type="synonym">Indian muntjac</name>
    <dbReference type="NCBI Taxonomy" id="9888"/>
    <lineage>
        <taxon>Eukaryota</taxon>
        <taxon>Metazoa</taxon>
        <taxon>Chordata</taxon>
        <taxon>Craniata</taxon>
        <taxon>Vertebrata</taxon>
        <taxon>Euteleostomi</taxon>
        <taxon>Mammalia</taxon>
        <taxon>Eutheria</taxon>
        <taxon>Laurasiatheria</taxon>
        <taxon>Artiodactyla</taxon>
        <taxon>Ruminantia</taxon>
        <taxon>Pecora</taxon>
        <taxon>Cervidae</taxon>
        <taxon>Muntiacinae</taxon>
        <taxon>Muntiacus</taxon>
    </lineage>
</organism>
<dbReference type="InterPro" id="IPR023333">
    <property type="entry name" value="Proteasome_suB-type"/>
</dbReference>
<name>A0A5N3VRZ1_MUNMU</name>
<dbReference type="PANTHER" id="PTHR32194">
    <property type="entry name" value="METALLOPROTEASE TLDD"/>
    <property type="match status" value="1"/>
</dbReference>
<accession>A0A5N3VRZ1</accession>
<dbReference type="EMBL" id="VCEA01000002">
    <property type="protein sequence ID" value="KAB0352100.1"/>
    <property type="molecule type" value="Genomic_DNA"/>
</dbReference>
<dbReference type="SUPFAM" id="SSF56235">
    <property type="entry name" value="N-terminal nucleophile aminohydrolases (Ntn hydrolases)"/>
    <property type="match status" value="1"/>
</dbReference>
<evidence type="ECO:0000313" key="1">
    <source>
        <dbReference type="EMBL" id="KAB0352100.1"/>
    </source>
</evidence>
<keyword evidence="2" id="KW-1185">Reference proteome</keyword>
<dbReference type="AlphaFoldDB" id="A0A5N3VRZ1"/>